<evidence type="ECO:0000313" key="8">
    <source>
        <dbReference type="EMBL" id="VTN12418.1"/>
    </source>
</evidence>
<keyword evidence="8" id="KW-0067">ATP-binding</keyword>
<proteinExistence type="inferred from homology"/>
<evidence type="ECO:0000256" key="2">
    <source>
        <dbReference type="ARBA" id="ARBA00005417"/>
    </source>
</evidence>
<dbReference type="InterPro" id="IPR050388">
    <property type="entry name" value="ABC_Ni/Peptide_Import"/>
</dbReference>
<evidence type="ECO:0000256" key="3">
    <source>
        <dbReference type="ARBA" id="ARBA00022448"/>
    </source>
</evidence>
<keyword evidence="6" id="KW-1278">Translocase</keyword>
<organism evidence="8 9">
    <name type="scientific">Raoultella terrigena</name>
    <name type="common">Klebsiella terrigena</name>
    <dbReference type="NCBI Taxonomy" id="577"/>
    <lineage>
        <taxon>Bacteria</taxon>
        <taxon>Pseudomonadati</taxon>
        <taxon>Pseudomonadota</taxon>
        <taxon>Gammaproteobacteria</taxon>
        <taxon>Enterobacterales</taxon>
        <taxon>Enterobacteriaceae</taxon>
        <taxon>Klebsiella/Raoultella group</taxon>
        <taxon>Raoultella</taxon>
    </lineage>
</organism>
<dbReference type="AlphaFoldDB" id="A0A4U9D8A8"/>
<sequence length="105" mass="11419">MIALAVLSEAPFIFADEPTTDLDAVAQARILDLLEEIVTSRGQGLLLITHDMGVVARLAHEVAVMDEGRIVERCDVATLFSAPRHPVSRRLLAAHLALYGMESRA</sequence>
<comment type="similarity">
    <text evidence="2">Belongs to the ABC transporter superfamily.</text>
</comment>
<evidence type="ECO:0000256" key="5">
    <source>
        <dbReference type="ARBA" id="ARBA00022519"/>
    </source>
</evidence>
<dbReference type="InterPro" id="IPR027417">
    <property type="entry name" value="P-loop_NTPase"/>
</dbReference>
<keyword evidence="8" id="KW-0378">Hydrolase</keyword>
<dbReference type="SUPFAM" id="SSF52540">
    <property type="entry name" value="P-loop containing nucleoside triphosphate hydrolases"/>
    <property type="match status" value="1"/>
</dbReference>
<keyword evidence="8" id="KW-0547">Nucleotide-binding</keyword>
<keyword evidence="3" id="KW-0813">Transport</keyword>
<dbReference type="EC" id="3.6.3.-" evidence="8"/>
<dbReference type="GO" id="GO:0005524">
    <property type="term" value="F:ATP binding"/>
    <property type="evidence" value="ECO:0007669"/>
    <property type="project" value="UniProtKB-KW"/>
</dbReference>
<dbReference type="EMBL" id="CABDVU010000001">
    <property type="protein sequence ID" value="VTN12418.1"/>
    <property type="molecule type" value="Genomic_DNA"/>
</dbReference>
<keyword evidence="7" id="KW-0472">Membrane</keyword>
<dbReference type="PANTHER" id="PTHR43297">
    <property type="entry name" value="OLIGOPEPTIDE TRANSPORT ATP-BINDING PROTEIN APPD"/>
    <property type="match status" value="1"/>
</dbReference>
<evidence type="ECO:0000256" key="1">
    <source>
        <dbReference type="ARBA" id="ARBA00004370"/>
    </source>
</evidence>
<comment type="subcellular location">
    <subcellularLocation>
        <location evidence="1">Membrane</location>
    </subcellularLocation>
</comment>
<reference evidence="8 9" key="1">
    <citation type="submission" date="2019-04" db="EMBL/GenBank/DDBJ databases">
        <authorList>
            <consortium name="Pathogen Informatics"/>
        </authorList>
    </citation>
    <scope>NUCLEOTIDE SEQUENCE [LARGE SCALE GENOMIC DNA]</scope>
    <source>
        <strain evidence="8 9">NCTC9185</strain>
    </source>
</reference>
<dbReference type="GO" id="GO:0016020">
    <property type="term" value="C:membrane"/>
    <property type="evidence" value="ECO:0007669"/>
    <property type="project" value="UniProtKB-SubCell"/>
</dbReference>
<gene>
    <name evidence="8" type="primary">gsiA_24</name>
    <name evidence="8" type="ORF">NCTC9185_04396</name>
</gene>
<accession>A0A4U9D8A8</accession>
<dbReference type="Gene3D" id="3.40.50.300">
    <property type="entry name" value="P-loop containing nucleotide triphosphate hydrolases"/>
    <property type="match status" value="1"/>
</dbReference>
<evidence type="ECO:0000313" key="9">
    <source>
        <dbReference type="Proteomes" id="UP000339249"/>
    </source>
</evidence>
<keyword evidence="4" id="KW-1003">Cell membrane</keyword>
<evidence type="ECO:0000256" key="4">
    <source>
        <dbReference type="ARBA" id="ARBA00022475"/>
    </source>
</evidence>
<dbReference type="GO" id="GO:0016787">
    <property type="term" value="F:hydrolase activity"/>
    <property type="evidence" value="ECO:0007669"/>
    <property type="project" value="UniProtKB-KW"/>
</dbReference>
<name>A0A4U9D8A8_RAOTE</name>
<protein>
    <submittedName>
        <fullName evidence="8">Glutathione import ATP-binding protein GsiA</fullName>
        <ecNumber evidence="8">3.6.3.-</ecNumber>
    </submittedName>
</protein>
<evidence type="ECO:0000256" key="6">
    <source>
        <dbReference type="ARBA" id="ARBA00022967"/>
    </source>
</evidence>
<dbReference type="PANTHER" id="PTHR43297:SF14">
    <property type="entry name" value="ATPASE AAA-TYPE CORE DOMAIN-CONTAINING PROTEIN"/>
    <property type="match status" value="1"/>
</dbReference>
<keyword evidence="5" id="KW-0997">Cell inner membrane</keyword>
<dbReference type="Proteomes" id="UP000339249">
    <property type="component" value="Unassembled WGS sequence"/>
</dbReference>
<evidence type="ECO:0000256" key="7">
    <source>
        <dbReference type="ARBA" id="ARBA00023136"/>
    </source>
</evidence>